<dbReference type="GO" id="GO:0019031">
    <property type="term" value="C:viral envelope"/>
    <property type="evidence" value="ECO:0007669"/>
    <property type="project" value="UniProtKB-UniRule"/>
</dbReference>
<dbReference type="GO" id="GO:0019064">
    <property type="term" value="P:fusion of virus membrane with host plasma membrane"/>
    <property type="evidence" value="ECO:0007669"/>
    <property type="project" value="UniProtKB-UniRule"/>
</dbReference>
<dbReference type="GO" id="GO:0005198">
    <property type="term" value="F:structural molecule activity"/>
    <property type="evidence" value="ECO:0007669"/>
    <property type="project" value="UniProtKB-UniRule"/>
</dbReference>
<protein>
    <recommendedName>
        <fullName evidence="4">Intermediate capsid protein VP6</fullName>
    </recommendedName>
</protein>
<evidence type="ECO:0000256" key="1">
    <source>
        <dbReference type="ARBA" id="ARBA00022493"/>
    </source>
</evidence>
<comment type="function">
    <text evidence="4">Intermediate capsid protein that self assembles to form an icosahedral capsid with a T=13 symmetry, which consists of 230 trimers of VP6, with channels at each of its five-fold vertices. This capsid constitutes the middle concentric layer of the viral mature particle. The innermost VP2 capsid and the intermediate VP6 capsid remain intact following cell entry to protect the dsRNA from degradation and to prevent unfavorable antiviral responses in the host cell during all the replication cycle of the virus. Nascent transcripts are transcribed within the structural confines of this double-layered particle (DLP) and are extruded through the channels at the five-fold axes. VP6 is required for the transcription activity of the DLP.</text>
</comment>
<organism evidence="5">
    <name type="scientific">Ruddy turnstone rotavirus</name>
    <dbReference type="NCBI Taxonomy" id="2212774"/>
    <lineage>
        <taxon>Viruses</taxon>
        <taxon>Riboviria</taxon>
        <taxon>Orthornavirae</taxon>
        <taxon>Duplornaviricota</taxon>
        <taxon>Resentoviricetes</taxon>
        <taxon>Reovirales</taxon>
        <taxon>Sedoreoviridae</taxon>
        <taxon>Rotavirus</taxon>
    </lineage>
</organism>
<name>A0A3G1RPG2_9REOV</name>
<evidence type="ECO:0000256" key="3">
    <source>
        <dbReference type="ARBA" id="ARBA00022844"/>
    </source>
</evidence>
<keyword evidence="3 4" id="KW-0946">Virion</keyword>
<evidence type="ECO:0000313" key="5">
    <source>
        <dbReference type="EMBL" id="AXF38736.1"/>
    </source>
</evidence>
<comment type="subcellular location">
    <subcellularLocation>
        <location evidence="4">Virion</location>
    </subcellularLocation>
    <text evidence="4">Component of the intermediate capsid. Also found in spherical cytoplasmic structures, called virus factories, that appear early after infection and are the site of viral replication and packaging.</text>
</comment>
<evidence type="ECO:0000256" key="2">
    <source>
        <dbReference type="ARBA" id="ARBA00022561"/>
    </source>
</evidence>
<comment type="subunit">
    <text evidence="4">Homotrimer. Interacts with the inner capsid protein VP2. Interacts with the outer capsid glycoprotein VP7.</text>
</comment>
<dbReference type="GO" id="GO:0039626">
    <property type="term" value="C:viral intermediate capsid"/>
    <property type="evidence" value="ECO:0007669"/>
    <property type="project" value="UniProtKB-UniRule"/>
</dbReference>
<reference evidence="5" key="1">
    <citation type="journal article" date="2018" name="Mol. Ecol.">
        <title>Virus-virus interactions and host ecology are associated with RNA virome structure in wild birds.</title>
        <authorList>
            <person name="Wille M."/>
            <person name="Eden J.S."/>
            <person name="Shi M."/>
            <person name="Klaassen M."/>
            <person name="Hurt A.C."/>
            <person name="Holmes E.C."/>
        </authorList>
    </citation>
    <scope>NUCLEOTIDE SEQUENCE</scope>
    <source>
        <strain evidence="5">MW05</strain>
    </source>
</reference>
<dbReference type="HAMAP" id="MF_04126">
    <property type="entry name" value="Rota_VP6"/>
    <property type="match status" value="1"/>
</dbReference>
<gene>
    <name evidence="5" type="primary">VP6</name>
</gene>
<proteinExistence type="inferred from homology"/>
<sequence>MDLIETVNAVVGLQKRVLKLSANTNLSTEGQSTINDYNALASRLNGKNYALLDQTAILTAYVVTMNPVSLSTRISTDDFEEMRDGINSILDTLAAAIRTECSRRVRAIEQRVAEPVVKMLLEDIKLKSQYSEISIANMAAMDTSKLNPEVVQTENPLVVDIIEDVNLRPNYTQRGGGIRFTSGRWSGNKGAVTCVSGSDGDHIINVRMKALTTGVLNVIYLPAPGTILQPQSTANGNVPVALRCIDVSSEMSGADFLIDFMRDGNVLSTQRGVGIYPFEMCDRIRFRVTPWDLAKNLNPTPDLVNWAQNNANKQPTVSFLFEVRDTFSEADYFHMSKCVPKVQFHMDNQFNEDSFIRRPNVNEWTVQNLMISQQDKVWCQKIAMCIAAYAAKI</sequence>
<accession>A0A3G1RPG2</accession>
<keyword evidence="2 4" id="KW-0167">Capsid protein</keyword>
<dbReference type="Pfam" id="PF25657">
    <property type="entry name" value="Rota_VP6"/>
    <property type="match status" value="1"/>
</dbReference>
<keyword evidence="1 4" id="KW-1154">Intermediate capsid protein</keyword>
<dbReference type="EMBL" id="MH453868">
    <property type="protein sequence ID" value="AXF38736.1"/>
    <property type="molecule type" value="Genomic_RNA"/>
</dbReference>
<evidence type="ECO:0000256" key="4">
    <source>
        <dbReference type="HAMAP-Rule" id="MF_04126"/>
    </source>
</evidence>
<dbReference type="InterPro" id="IPR001385">
    <property type="entry name" value="Rotavirus_A/C_VP6"/>
</dbReference>
<comment type="similarity">
    <text evidence="4">Belongs to the rotavirus VP6 family.</text>
</comment>
<dbReference type="GO" id="GO:0046789">
    <property type="term" value="F:host cell surface receptor binding"/>
    <property type="evidence" value="ECO:0007669"/>
    <property type="project" value="UniProtKB-UniRule"/>
</dbReference>